<reference evidence="2 3" key="1">
    <citation type="submission" date="2019-03" db="EMBL/GenBank/DDBJ databases">
        <authorList>
            <person name="Kuo N.K."/>
            <person name="Parsa S."/>
            <person name="Addai K."/>
            <person name="Agarwal S."/>
            <person name="Ahmad I.M."/>
            <person name="Alumyar Y.S."/>
            <person name="An J."/>
            <person name="Antar T.E."/>
            <person name="Antony V."/>
            <person name="Arvin L.E."/>
            <person name="Atanasoff K.E."/>
            <person name="Ati R."/>
            <person name="Batista A."/>
            <person name="Bembuh M.L."/>
            <person name="Bhardvaj T.B."/>
            <person name="Brown C.J."/>
            <person name="Butt S.T."/>
            <person name="Cahn D."/>
            <person name="Canales I.-I."/>
            <person name="Carr K."/>
            <person name="Chen K.Z."/>
            <person name="Chen M."/>
            <person name="Chigurupati S."/>
            <person name="Chou C."/>
            <person name="Chung C.S."/>
            <person name="Cole S.T."/>
            <person name="Colson C.L."/>
            <person name="Dent D.M."/>
            <person name="Djiogo E.M."/>
            <person name="Domrachev B.M."/>
            <person name="Dwivedi J."/>
            <person name="Ehsani C."/>
            <person name="Essien U.A."/>
            <person name="Fakhar A."/>
            <person name="Flood S.H."/>
            <person name="Furletti G."/>
            <person name="Gebreegziabher M."/>
            <person name="Goralski S.M."/>
            <person name="Gruver-Williams A."/>
            <person name="Guldan M.L."/>
            <person name="Gurung S."/>
            <person name="Heo K."/>
            <person name="John R.A."/>
            <person name="Kabir L."/>
            <person name="Kaira H."/>
            <person name="Kane M.S."/>
            <person name="Karanja M."/>
            <person name="Karley A.N."/>
            <person name="Khan A.M."/>
            <person name="Khan A."/>
            <person name="Kharel S."/>
            <person name="Kidane M."/>
            <person name="Konanur P."/>
            <person name="Lahijan N."/>
            <person name="Lamm D.N."/>
            <person name="Lance S.V."/>
            <person name="Le C."/>
            <person name="Lee C.H."/>
            <person name="Leka D."/>
            <person name="Li C."/>
            <person name="Lim S.Y."/>
            <person name="Lo J."/>
            <person name="Ludwig S."/>
            <person name="Mahaney V.M."/>
            <person name="Mangukiya A."/>
            <person name="Mani D."/>
            <person name="Mariano P."/>
            <person name="Markward M.L."/>
            <person name="Mbaekwe U."/>
            <person name="McGowan H."/>
            <person name="McNamara A."/>
            <person name="Mebrahtu S."/>
            <person name="Mohamed A."/>
            <person name="Mohamed M.E."/>
            <person name="Muntaka F."/>
            <person name="Naqvi T."/>
            <person name="Nengel A.M."/>
            <person name="Neupane S."/>
            <person name="Nguyen J."/>
            <person name="Nguyen J."/>
            <person name="Nwoji I.C."/>
            <person name="Okusolubo T.A."/>
            <person name="Paek J."/>
            <person name="Pandithakoralag H."/>
            <person name="Perry C."/>
            <person name="Petrie C.R."/>
            <person name="Poteshman G.A."/>
            <person name="Quiros D."/>
            <person name="Rana S."/>
            <person name="Reister J."/>
            <person name="Reyes E."/>
            <person name="Riaz H.S."/>
            <person name="Roach T.L."/>
            <person name="Saikali A."/>
            <person name="Scalsky R."/>
            <person name="Schultz J.A."/>
            <person name="Scott C.F."/>
            <person name="Sekira M.D."/>
            <person name="Shee C.S."/>
            <person name="Shultz P."/>
            <person name="Siarez J.A."/>
            <person name="Singh S."/>
            <person name="Smith F.R."/>
            <person name="Smith S.A."/>
            <person name="Sobers S."/>
            <person name="Sobowale A.O."/>
            <person name="Somoza K.A."/>
            <person name="Song M."/>
            <person name="Spruill R.A."/>
            <person name="Subedi A."/>
            <person name="Taj A.B."/>
            <person name="Thomas J."/>
            <person name="Todd J.C."/>
            <person name="Tran T."/>
            <person name="Varghese J."/>
            <person name="Vartanian E."/>
            <person name="Vega A."/>
            <person name="Vong A."/>
            <person name="Walter A.J."/>
            <person name="Wessel M.E."/>
            <person name="Azam A.M."/>
            <person name="Blocker D."/>
            <person name="Naeem N.-U.-A."/>
            <person name="Patel R."/>
            <person name="Shakarov P."/>
            <person name="Xie C.L."/>
            <person name="Zolnerowich N."/>
            <person name="Correa-Mendez M."/>
            <person name="Fabian M."/>
            <person name="Fishbein J."/>
            <person name="Harkles L."/>
            <person name="Reger N."/>
            <person name="Saleh S."/>
            <person name="deCarvalho T."/>
            <person name="Erill I."/>
            <person name="Caruso S.M."/>
            <person name="Garlena R.A."/>
            <person name="Russell D.A."/>
            <person name="Pope W.H."/>
            <person name="Jacobs-Sera D."/>
            <person name="Hatfull G.F."/>
        </authorList>
    </citation>
    <scope>NUCLEOTIDE SEQUENCE [LARGE SCALE GENOMIC DNA]</scope>
</reference>
<keyword evidence="1" id="KW-0812">Transmembrane</keyword>
<keyword evidence="1" id="KW-0472">Membrane</keyword>
<evidence type="ECO:0000313" key="2">
    <source>
        <dbReference type="EMBL" id="QBZ72849.1"/>
    </source>
</evidence>
<accession>A0A4D6E2G0</accession>
<keyword evidence="3" id="KW-1185">Reference proteome</keyword>
<dbReference type="RefSeq" id="YP_010084040.1">
    <property type="nucleotide sequence ID" value="NC_055059.1"/>
</dbReference>
<proteinExistence type="predicted"/>
<dbReference type="GeneID" id="65073074"/>
<keyword evidence="1" id="KW-1133">Transmembrane helix</keyword>
<gene>
    <name evidence="2" type="primary">17</name>
    <name evidence="2" type="ORF">SEA_FORTHEBOIS_17</name>
</gene>
<dbReference type="EMBL" id="MK620900">
    <property type="protein sequence ID" value="QBZ72849.1"/>
    <property type="molecule type" value="Genomic_DNA"/>
</dbReference>
<dbReference type="Proteomes" id="UP000297022">
    <property type="component" value="Segment"/>
</dbReference>
<feature type="transmembrane region" description="Helical" evidence="1">
    <location>
        <begin position="6"/>
        <end position="26"/>
    </location>
</feature>
<dbReference type="KEGG" id="vg:65073074"/>
<evidence type="ECO:0000313" key="3">
    <source>
        <dbReference type="Proteomes" id="UP000297022"/>
    </source>
</evidence>
<evidence type="ECO:0000256" key="1">
    <source>
        <dbReference type="SAM" id="Phobius"/>
    </source>
</evidence>
<protein>
    <submittedName>
        <fullName evidence="2">Uncharacterized protein</fullName>
    </submittedName>
</protein>
<name>A0A4D6E2G0_9VIRU</name>
<sequence>MVMPSALNVLIVGAMMVIFTFLWRMLAAKLSENGSPVGDAMAVAL</sequence>
<organism evidence="2 3">
    <name type="scientific">Streptomyces phage Forthebois</name>
    <dbReference type="NCBI Taxonomy" id="2562185"/>
    <lineage>
        <taxon>Viruses</taxon>
        <taxon>Varidnaviria</taxon>
        <taxon>Bamfordvirae</taxon>
        <taxon>Preplasmiviricota</taxon>
        <taxon>Prepoliviricotina</taxon>
        <taxon>Tectiliviricetes</taxon>
        <taxon>Kalamavirales</taxon>
        <taxon>Tectiviridae</taxon>
        <taxon>Deltatectivirus</taxon>
        <taxon>Deltatectivirus forthebois</taxon>
    </lineage>
</organism>